<dbReference type="EMBL" id="LT629772">
    <property type="protein sequence ID" value="SDT29682.1"/>
    <property type="molecule type" value="Genomic_DNA"/>
</dbReference>
<keyword evidence="2" id="KW-1185">Reference proteome</keyword>
<sequence length="79" mass="8793">MTILAGEVKGRVEERPAPSVTYWLTASPWHGQAPVDDLYREYLDWSAGAAVPFDRFLHDVGVCGPELILADGMFLFSRP</sequence>
<protein>
    <submittedName>
        <fullName evidence="1">Uncharacterized protein</fullName>
    </submittedName>
</protein>
<proteinExistence type="predicted"/>
<evidence type="ECO:0000313" key="1">
    <source>
        <dbReference type="EMBL" id="SDT29682.1"/>
    </source>
</evidence>
<accession>A0A1H1Z834</accession>
<dbReference type="Proteomes" id="UP000199103">
    <property type="component" value="Chromosome I"/>
</dbReference>
<dbReference type="AlphaFoldDB" id="A0A1H1Z834"/>
<name>A0A1H1Z834_9ACTN</name>
<dbReference type="RefSeq" id="WP_091528688.1">
    <property type="nucleotide sequence ID" value="NZ_LT629772.1"/>
</dbReference>
<organism evidence="1 2">
    <name type="scientific">Microlunatus soli</name>
    <dbReference type="NCBI Taxonomy" id="630515"/>
    <lineage>
        <taxon>Bacteria</taxon>
        <taxon>Bacillati</taxon>
        <taxon>Actinomycetota</taxon>
        <taxon>Actinomycetes</taxon>
        <taxon>Propionibacteriales</taxon>
        <taxon>Propionibacteriaceae</taxon>
        <taxon>Microlunatus</taxon>
    </lineage>
</organism>
<evidence type="ECO:0000313" key="2">
    <source>
        <dbReference type="Proteomes" id="UP000199103"/>
    </source>
</evidence>
<reference evidence="1 2" key="1">
    <citation type="submission" date="2016-10" db="EMBL/GenBank/DDBJ databases">
        <authorList>
            <person name="de Groot N.N."/>
        </authorList>
    </citation>
    <scope>NUCLEOTIDE SEQUENCE [LARGE SCALE GENOMIC DNA]</scope>
    <source>
        <strain evidence="1 2">DSM 21800</strain>
    </source>
</reference>
<gene>
    <name evidence="1" type="ORF">SAMN04489812_5038</name>
</gene>